<dbReference type="Proteomes" id="UP000244441">
    <property type="component" value="Chromosome"/>
</dbReference>
<evidence type="ECO:0000256" key="3">
    <source>
        <dbReference type="HAMAP-Rule" id="MF_00187"/>
    </source>
</evidence>
<dbReference type="NCBIfam" id="TIGR00129">
    <property type="entry name" value="fdhD_narQ"/>
    <property type="match status" value="1"/>
</dbReference>
<dbReference type="GO" id="GO:0097163">
    <property type="term" value="F:sulfur carrier activity"/>
    <property type="evidence" value="ECO:0007669"/>
    <property type="project" value="UniProtKB-UniRule"/>
</dbReference>
<gene>
    <name evidence="3" type="primary">fdhD</name>
    <name evidence="4" type="ORF">C2869_12510</name>
</gene>
<evidence type="ECO:0000256" key="1">
    <source>
        <dbReference type="ARBA" id="ARBA00022490"/>
    </source>
</evidence>
<dbReference type="Pfam" id="PF02634">
    <property type="entry name" value="FdhD-NarQ"/>
    <property type="match status" value="1"/>
</dbReference>
<comment type="caution">
    <text evidence="3">Lacks conserved residue(s) required for the propagation of feature annotation.</text>
</comment>
<dbReference type="PANTHER" id="PTHR30592:SF1">
    <property type="entry name" value="SULFUR CARRIER PROTEIN FDHD"/>
    <property type="match status" value="1"/>
</dbReference>
<dbReference type="GO" id="GO:0005737">
    <property type="term" value="C:cytoplasm"/>
    <property type="evidence" value="ECO:0007669"/>
    <property type="project" value="UniProtKB-SubCell"/>
</dbReference>
<evidence type="ECO:0000256" key="2">
    <source>
        <dbReference type="ARBA" id="ARBA00023150"/>
    </source>
</evidence>
<dbReference type="Gene3D" id="3.40.140.10">
    <property type="entry name" value="Cytidine Deaminase, domain 2"/>
    <property type="match status" value="1"/>
</dbReference>
<comment type="similarity">
    <text evidence="3">Belongs to the FdhD family.</text>
</comment>
<dbReference type="InterPro" id="IPR016193">
    <property type="entry name" value="Cytidine_deaminase-like"/>
</dbReference>
<dbReference type="HAMAP" id="MF_00187">
    <property type="entry name" value="FdhD"/>
    <property type="match status" value="1"/>
</dbReference>
<keyword evidence="5" id="KW-1185">Reference proteome</keyword>
<comment type="subcellular location">
    <subcellularLocation>
        <location evidence="3">Cytoplasm</location>
    </subcellularLocation>
</comment>
<dbReference type="GO" id="GO:0006777">
    <property type="term" value="P:Mo-molybdopterin cofactor biosynthetic process"/>
    <property type="evidence" value="ECO:0007669"/>
    <property type="project" value="UniProtKB-UniRule"/>
</dbReference>
<dbReference type="PANTHER" id="PTHR30592">
    <property type="entry name" value="FORMATE DEHYDROGENASE"/>
    <property type="match status" value="1"/>
</dbReference>
<dbReference type="PIRSF" id="PIRSF015626">
    <property type="entry name" value="FdhD"/>
    <property type="match status" value="1"/>
</dbReference>
<feature type="active site" description="Cysteine persulfide intermediate" evidence="3">
    <location>
        <position position="91"/>
    </location>
</feature>
<dbReference type="Gene3D" id="3.10.20.10">
    <property type="match status" value="1"/>
</dbReference>
<dbReference type="SUPFAM" id="SSF53927">
    <property type="entry name" value="Cytidine deaminase-like"/>
    <property type="match status" value="1"/>
</dbReference>
<dbReference type="OrthoDB" id="3197277at2"/>
<protein>
    <recommendedName>
        <fullName evidence="3">Sulfur carrier protein FdhD</fullName>
    </recommendedName>
</protein>
<reference evidence="4 5" key="1">
    <citation type="submission" date="2018-01" db="EMBL/GenBank/DDBJ databases">
        <title>Genome sequence of a Cantenovulum-like bacteria.</title>
        <authorList>
            <person name="Tan W.R."/>
            <person name="Lau N.-S."/>
            <person name="Go F."/>
            <person name="Amirul A.-A.A."/>
        </authorList>
    </citation>
    <scope>NUCLEOTIDE SEQUENCE [LARGE SCALE GENOMIC DNA]</scope>
    <source>
        <strain evidence="4 5">CCB-QB4</strain>
    </source>
</reference>
<dbReference type="InterPro" id="IPR003786">
    <property type="entry name" value="FdhD"/>
</dbReference>
<dbReference type="AlphaFoldDB" id="A0A2S0VSM9"/>
<sequence length="251" mass="27152">MQPELAEEYAVAFCINDISYAVMMASPHDLEDFAFGFLFAEKLISNPNQVHDIKVSLMPNEAMAEINVTLANRCLENLRAKKRNLAGASGCGICGVEALQQALPAVDVVAKQEVISLAAIANLRQQCQQWQGLAKNTGALHGAFLLDLSGKIIESREDIGRHNALDKLIGACLRNLNFQADHVAILLTSRCGVELVYKVANLGVANLVSLSAPSQLALNIAHQANLNLIHLTKLDGPRVLNQAYSDTRTLS</sequence>
<dbReference type="EMBL" id="CP026604">
    <property type="protein sequence ID" value="AWB67207.1"/>
    <property type="molecule type" value="Genomic_DNA"/>
</dbReference>
<keyword evidence="2 3" id="KW-0501">Molybdenum cofactor biosynthesis</keyword>
<accession>A0A2S0VSM9</accession>
<dbReference type="KEGG" id="cate:C2869_12510"/>
<proteinExistence type="inferred from homology"/>
<evidence type="ECO:0000313" key="5">
    <source>
        <dbReference type="Proteomes" id="UP000244441"/>
    </source>
</evidence>
<dbReference type="GO" id="GO:0016783">
    <property type="term" value="F:sulfurtransferase activity"/>
    <property type="evidence" value="ECO:0007669"/>
    <property type="project" value="InterPro"/>
</dbReference>
<comment type="function">
    <text evidence="3">Required for formate dehydrogenase (FDH) activity. Acts as a sulfur carrier protein that transfers sulfur from IscS to the molybdenum cofactor prior to its insertion into FDH.</text>
</comment>
<evidence type="ECO:0000313" key="4">
    <source>
        <dbReference type="EMBL" id="AWB67207.1"/>
    </source>
</evidence>
<organism evidence="4 5">
    <name type="scientific">Saccharobesus litoralis</name>
    <dbReference type="NCBI Taxonomy" id="2172099"/>
    <lineage>
        <taxon>Bacteria</taxon>
        <taxon>Pseudomonadati</taxon>
        <taxon>Pseudomonadota</taxon>
        <taxon>Gammaproteobacteria</taxon>
        <taxon>Alteromonadales</taxon>
        <taxon>Alteromonadaceae</taxon>
        <taxon>Saccharobesus</taxon>
    </lineage>
</organism>
<keyword evidence="4" id="KW-0808">Transferase</keyword>
<name>A0A2S0VSM9_9ALTE</name>
<keyword evidence="1 3" id="KW-0963">Cytoplasm</keyword>